<keyword evidence="1" id="KW-0472">Membrane</keyword>
<name>A0ABU1FU91_9MICC</name>
<feature type="transmembrane region" description="Helical" evidence="1">
    <location>
        <begin position="144"/>
        <end position="168"/>
    </location>
</feature>
<keyword evidence="1" id="KW-0812">Transmembrane</keyword>
<evidence type="ECO:0000313" key="4">
    <source>
        <dbReference type="Proteomes" id="UP001260872"/>
    </source>
</evidence>
<organism evidence="3 4">
    <name type="scientific">Nesterenkonia flava</name>
    <dbReference type="NCBI Taxonomy" id="469799"/>
    <lineage>
        <taxon>Bacteria</taxon>
        <taxon>Bacillati</taxon>
        <taxon>Actinomycetota</taxon>
        <taxon>Actinomycetes</taxon>
        <taxon>Micrococcales</taxon>
        <taxon>Micrococcaceae</taxon>
        <taxon>Nesterenkonia</taxon>
    </lineage>
</organism>
<dbReference type="RefSeq" id="WP_310537133.1">
    <property type="nucleotide sequence ID" value="NZ_BAAAOC010000090.1"/>
</dbReference>
<protein>
    <submittedName>
        <fullName evidence="3">Tripartite tricarboxylate transporter TctB family protein</fullName>
    </submittedName>
</protein>
<sequence length="174" mass="18189">MTTSEAAAGEASSADTADRVLTMADYEPPQAGAVTNLVCGAVVSLLGLGALLVAWDLGFGSMAAPGAGTWPAILSALLLVLGIFIMLRAKTYEDAEKLTRNAAAVAVGVVSLVVAVQLMPLVGFELPATAMMIFWMSVLGKERFRLSVPLSVVMVVAFYLVFITGLNVPIPRLF</sequence>
<evidence type="ECO:0000256" key="1">
    <source>
        <dbReference type="SAM" id="Phobius"/>
    </source>
</evidence>
<gene>
    <name evidence="3" type="ORF">RH857_06345</name>
</gene>
<evidence type="ECO:0000313" key="3">
    <source>
        <dbReference type="EMBL" id="MDR5711753.1"/>
    </source>
</evidence>
<evidence type="ECO:0000259" key="2">
    <source>
        <dbReference type="Pfam" id="PF07331"/>
    </source>
</evidence>
<proteinExistence type="predicted"/>
<comment type="caution">
    <text evidence="3">The sequence shown here is derived from an EMBL/GenBank/DDBJ whole genome shotgun (WGS) entry which is preliminary data.</text>
</comment>
<dbReference type="Proteomes" id="UP001260872">
    <property type="component" value="Unassembled WGS sequence"/>
</dbReference>
<dbReference type="InterPro" id="IPR009936">
    <property type="entry name" value="DUF1468"/>
</dbReference>
<accession>A0ABU1FU91</accession>
<keyword evidence="4" id="KW-1185">Reference proteome</keyword>
<feature type="transmembrane region" description="Helical" evidence="1">
    <location>
        <begin position="67"/>
        <end position="89"/>
    </location>
</feature>
<dbReference type="EMBL" id="JAVKGT010000013">
    <property type="protein sequence ID" value="MDR5711753.1"/>
    <property type="molecule type" value="Genomic_DNA"/>
</dbReference>
<feature type="transmembrane region" description="Helical" evidence="1">
    <location>
        <begin position="101"/>
        <end position="124"/>
    </location>
</feature>
<feature type="transmembrane region" description="Helical" evidence="1">
    <location>
        <begin position="33"/>
        <end position="55"/>
    </location>
</feature>
<dbReference type="Pfam" id="PF07331">
    <property type="entry name" value="TctB"/>
    <property type="match status" value="1"/>
</dbReference>
<keyword evidence="1" id="KW-1133">Transmembrane helix</keyword>
<reference evidence="4" key="1">
    <citation type="submission" date="2023-07" db="EMBL/GenBank/DDBJ databases">
        <title>Description of three actinobacteria isolated from air of manufacturing shop in a pharmaceutical factory.</title>
        <authorList>
            <person name="Zhang D.-F."/>
        </authorList>
    </citation>
    <scope>NUCLEOTIDE SEQUENCE [LARGE SCALE GENOMIC DNA]</scope>
    <source>
        <strain evidence="4">CCTCC AB 207010</strain>
    </source>
</reference>
<feature type="domain" description="DUF1468" evidence="2">
    <location>
        <begin position="39"/>
        <end position="171"/>
    </location>
</feature>